<dbReference type="EMBL" id="KX259450">
    <property type="protein sequence ID" value="AOV86324.1"/>
    <property type="molecule type" value="Genomic_DNA"/>
</dbReference>
<reference evidence="1" key="1">
    <citation type="submission" date="2016-05" db="EMBL/GenBank/DDBJ databases">
        <title>Viral Hybridization Blurs Taxonomic Lines in a Wastewater Treatment Plant.</title>
        <authorList>
            <person name="Pearson V.M.M."/>
            <person name="Caudle S.B."/>
            <person name="Rokyta D.R."/>
        </authorList>
    </citation>
    <scope>NUCLEOTIDE SEQUENCE</scope>
    <source>
        <strain evidence="1">Wastewater_Circular_Virus_FL57</strain>
    </source>
</reference>
<name>A0A1D8MK62_9VIRU</name>
<accession>A0A1D8MK62</accession>
<organism evidence="1">
    <name type="scientific">uncultured virus</name>
    <dbReference type="NCBI Taxonomy" id="340016"/>
    <lineage>
        <taxon>Viruses</taxon>
        <taxon>environmental samples</taxon>
    </lineage>
</organism>
<proteinExistence type="predicted"/>
<sequence>MAKSLSKRQRTQVRQIIHQEIRPEWKCIQGAIGPTPHDISSNGIGYSLFQGIAQSVDADGRVGNEIRVHRVDVWYFWVAPVTPENPEWTACGNRFLRVKDSNGVKPTNSSSPYDLSIYTQYMNGPAPELQERKFDENVKFHKPKKHRLAGLPVVSGTVWAQQAQNDVDDILAVPQVITTGTGSQTIPAHNILKFQPLVTPKYPAQIYRKQSIVYRKNGGLKVTYTDANVTGASDKNHVYWQCWAQLGAGFAGSSGAKCPTVTAGYRVWFSDV</sequence>
<protein>
    <submittedName>
        <fullName evidence="1">Hypothetical capsid protein</fullName>
    </submittedName>
</protein>
<evidence type="ECO:0000313" key="1">
    <source>
        <dbReference type="EMBL" id="AOV86324.1"/>
    </source>
</evidence>